<proteinExistence type="inferred from homology"/>
<name>A0A0L0D970_THETB</name>
<dbReference type="Proteomes" id="UP000054408">
    <property type="component" value="Unassembled WGS sequence"/>
</dbReference>
<dbReference type="SUPFAM" id="SSF55194">
    <property type="entry name" value="Ribosome recycling factor, RRF"/>
    <property type="match status" value="1"/>
</dbReference>
<accession>A0A0L0D970</accession>
<gene>
    <name evidence="5" type="ORF">AMSG_00564</name>
</gene>
<dbReference type="Gene3D" id="1.10.132.20">
    <property type="entry name" value="Ribosome-recycling factor"/>
    <property type="match status" value="1"/>
</dbReference>
<dbReference type="GO" id="GO:0043023">
    <property type="term" value="F:ribosomal large subunit binding"/>
    <property type="evidence" value="ECO:0007669"/>
    <property type="project" value="TreeGrafter"/>
</dbReference>
<feature type="region of interest" description="Disordered" evidence="3">
    <location>
        <begin position="38"/>
        <end position="60"/>
    </location>
</feature>
<evidence type="ECO:0000313" key="6">
    <source>
        <dbReference type="Proteomes" id="UP000054408"/>
    </source>
</evidence>
<dbReference type="PANTHER" id="PTHR20982">
    <property type="entry name" value="RIBOSOME RECYCLING FACTOR"/>
    <property type="match status" value="1"/>
</dbReference>
<dbReference type="Gene3D" id="3.30.1360.40">
    <property type="match status" value="1"/>
</dbReference>
<dbReference type="RefSeq" id="XP_013762836.1">
    <property type="nucleotide sequence ID" value="XM_013907382.1"/>
</dbReference>
<dbReference type="GO" id="GO:0006412">
    <property type="term" value="P:translation"/>
    <property type="evidence" value="ECO:0007669"/>
    <property type="project" value="UniProtKB-KW"/>
</dbReference>
<keyword evidence="6" id="KW-1185">Reference proteome</keyword>
<evidence type="ECO:0000256" key="3">
    <source>
        <dbReference type="SAM" id="MobiDB-lite"/>
    </source>
</evidence>
<dbReference type="PANTHER" id="PTHR20982:SF3">
    <property type="entry name" value="MITOCHONDRIAL RIBOSOME RECYCLING FACTOR PSEUDO 1"/>
    <property type="match status" value="1"/>
</dbReference>
<dbReference type="InterPro" id="IPR023584">
    <property type="entry name" value="Ribosome_recyc_fac_dom"/>
</dbReference>
<dbReference type="InterPro" id="IPR002661">
    <property type="entry name" value="Ribosome_recyc_fac"/>
</dbReference>
<dbReference type="Pfam" id="PF01765">
    <property type="entry name" value="RRF"/>
    <property type="match status" value="1"/>
</dbReference>
<comment type="similarity">
    <text evidence="1">Belongs to the RRF family.</text>
</comment>
<dbReference type="GO" id="GO:0005739">
    <property type="term" value="C:mitochondrion"/>
    <property type="evidence" value="ECO:0007669"/>
    <property type="project" value="TreeGrafter"/>
</dbReference>
<dbReference type="STRING" id="461836.A0A0L0D970"/>
<keyword evidence="2" id="KW-0648">Protein biosynthesis</keyword>
<reference evidence="5 6" key="1">
    <citation type="submission" date="2010-05" db="EMBL/GenBank/DDBJ databases">
        <title>The Genome Sequence of Thecamonas trahens ATCC 50062.</title>
        <authorList>
            <consortium name="The Broad Institute Genome Sequencing Platform"/>
            <person name="Russ C."/>
            <person name="Cuomo C."/>
            <person name="Shea T."/>
            <person name="Young S.K."/>
            <person name="Zeng Q."/>
            <person name="Koehrsen M."/>
            <person name="Haas B."/>
            <person name="Borodovsky M."/>
            <person name="Guigo R."/>
            <person name="Alvarado L."/>
            <person name="Berlin A."/>
            <person name="Bochicchio J."/>
            <person name="Borenstein D."/>
            <person name="Chapman S."/>
            <person name="Chen Z."/>
            <person name="Freedman E."/>
            <person name="Gellesch M."/>
            <person name="Goldberg J."/>
            <person name="Griggs A."/>
            <person name="Gujja S."/>
            <person name="Heilman E."/>
            <person name="Heiman D."/>
            <person name="Hepburn T."/>
            <person name="Howarth C."/>
            <person name="Jen D."/>
            <person name="Larson L."/>
            <person name="Mehta T."/>
            <person name="Park D."/>
            <person name="Pearson M."/>
            <person name="Roberts A."/>
            <person name="Saif S."/>
            <person name="Shenoy N."/>
            <person name="Sisk P."/>
            <person name="Stolte C."/>
            <person name="Sykes S."/>
            <person name="Thomson T."/>
            <person name="Walk T."/>
            <person name="White J."/>
            <person name="Yandava C."/>
            <person name="Burger G."/>
            <person name="Gray M.W."/>
            <person name="Holland P.W.H."/>
            <person name="King N."/>
            <person name="Lang F.B.F."/>
            <person name="Roger A.J."/>
            <person name="Ruiz-Trillo I."/>
            <person name="Lander E."/>
            <person name="Nusbaum C."/>
        </authorList>
    </citation>
    <scope>NUCLEOTIDE SEQUENCE [LARGE SCALE GENOMIC DNA]</scope>
    <source>
        <strain evidence="5 6">ATCC 50062</strain>
    </source>
</reference>
<dbReference type="EMBL" id="GL349434">
    <property type="protein sequence ID" value="KNC48785.1"/>
    <property type="molecule type" value="Genomic_DNA"/>
</dbReference>
<organism evidence="5 6">
    <name type="scientific">Thecamonas trahens ATCC 50062</name>
    <dbReference type="NCBI Taxonomy" id="461836"/>
    <lineage>
        <taxon>Eukaryota</taxon>
        <taxon>Apusozoa</taxon>
        <taxon>Apusomonadida</taxon>
        <taxon>Apusomonadidae</taxon>
        <taxon>Thecamonas</taxon>
    </lineage>
</organism>
<dbReference type="FunFam" id="3.30.1360.40:FF:000001">
    <property type="entry name" value="Ribosome-recycling factor"/>
    <property type="match status" value="1"/>
</dbReference>
<dbReference type="eggNOG" id="KOG4759">
    <property type="taxonomic scope" value="Eukaryota"/>
</dbReference>
<dbReference type="AlphaFoldDB" id="A0A0L0D970"/>
<feature type="compositionally biased region" description="Acidic residues" evidence="3">
    <location>
        <begin position="39"/>
        <end position="60"/>
    </location>
</feature>
<dbReference type="GeneID" id="25560365"/>
<dbReference type="OrthoDB" id="407355at2759"/>
<sequence length="239" mass="25818">MFRVVRLGSVMRMVGEGRARSLVSCGWTARRGVDHDEAFVDEDGYGGDDGGQGDDDDDGFDADEYALGMEDAVEGLARRVTGLSSGRAAPELLDSVRVDAYGAPTPLAHIAQVATKGSNMLSVTLFDPSLTSETEKAIRAAGLNLNPVPAKGGLHVPVPKVTAELRRERLKQLAAWCEDARVAVRAARTDGMKHLKALEKTMPKEYWKLTVKEFEAVVNGYLEQIETVRSAKEGELGSD</sequence>
<evidence type="ECO:0000259" key="4">
    <source>
        <dbReference type="Pfam" id="PF01765"/>
    </source>
</evidence>
<dbReference type="OMA" id="FNPMNNG"/>
<feature type="domain" description="Ribosome recycling factor" evidence="4">
    <location>
        <begin position="78"/>
        <end position="236"/>
    </location>
</feature>
<evidence type="ECO:0000313" key="5">
    <source>
        <dbReference type="EMBL" id="KNC48785.1"/>
    </source>
</evidence>
<dbReference type="InterPro" id="IPR036191">
    <property type="entry name" value="RRF_sf"/>
</dbReference>
<evidence type="ECO:0000256" key="2">
    <source>
        <dbReference type="ARBA" id="ARBA00022917"/>
    </source>
</evidence>
<protein>
    <submittedName>
        <fullName evidence="5">Ribosome recycling factor</fullName>
    </submittedName>
</protein>
<evidence type="ECO:0000256" key="1">
    <source>
        <dbReference type="ARBA" id="ARBA00005912"/>
    </source>
</evidence>